<organism evidence="1 2">
    <name type="scientific">Steinernema carpocapsae</name>
    <name type="common">Entomopathogenic nematode</name>
    <dbReference type="NCBI Taxonomy" id="34508"/>
    <lineage>
        <taxon>Eukaryota</taxon>
        <taxon>Metazoa</taxon>
        <taxon>Ecdysozoa</taxon>
        <taxon>Nematoda</taxon>
        <taxon>Chromadorea</taxon>
        <taxon>Rhabditida</taxon>
        <taxon>Tylenchina</taxon>
        <taxon>Panagrolaimomorpha</taxon>
        <taxon>Strongyloidoidea</taxon>
        <taxon>Steinernematidae</taxon>
        <taxon>Steinernema</taxon>
    </lineage>
</organism>
<proteinExistence type="predicted"/>
<dbReference type="EMBL" id="AZBU02000005">
    <property type="protein sequence ID" value="TKR76481.1"/>
    <property type="molecule type" value="Genomic_DNA"/>
</dbReference>
<reference evidence="1 2" key="2">
    <citation type="journal article" date="2019" name="G3 (Bethesda)">
        <title>Hybrid Assembly of the Genome of the Entomopathogenic Nematode Steinernema carpocapsae Identifies the X-Chromosome.</title>
        <authorList>
            <person name="Serra L."/>
            <person name="Macchietto M."/>
            <person name="Macias-Munoz A."/>
            <person name="McGill C.J."/>
            <person name="Rodriguez I.M."/>
            <person name="Rodriguez B."/>
            <person name="Murad R."/>
            <person name="Mortazavi A."/>
        </authorList>
    </citation>
    <scope>NUCLEOTIDE SEQUENCE [LARGE SCALE GENOMIC DNA]</scope>
    <source>
        <strain evidence="1 2">ALL</strain>
    </source>
</reference>
<sequence length="67" mass="8113">MADVDLQTWRKTIKRRHSWPIDQTSQKERLNSEIRKRFVDLNYKLAKKTEFLEKAWTTDRLATGHLI</sequence>
<comment type="caution">
    <text evidence="1">The sequence shown here is derived from an EMBL/GenBank/DDBJ whole genome shotgun (WGS) entry which is preliminary data.</text>
</comment>
<name>A0A4U5N2F4_STECR</name>
<accession>A0A4U5N2F4</accession>
<evidence type="ECO:0000313" key="2">
    <source>
        <dbReference type="Proteomes" id="UP000298663"/>
    </source>
</evidence>
<protein>
    <submittedName>
        <fullName evidence="1">Uncharacterized protein</fullName>
    </submittedName>
</protein>
<dbReference type="Proteomes" id="UP000298663">
    <property type="component" value="Unassembled WGS sequence"/>
</dbReference>
<gene>
    <name evidence="1" type="ORF">L596_017609</name>
</gene>
<dbReference type="AlphaFoldDB" id="A0A4U5N2F4"/>
<evidence type="ECO:0000313" key="1">
    <source>
        <dbReference type="EMBL" id="TKR76481.1"/>
    </source>
</evidence>
<keyword evidence="2" id="KW-1185">Reference proteome</keyword>
<reference evidence="1 2" key="1">
    <citation type="journal article" date="2015" name="Genome Biol.">
        <title>Comparative genomics of Steinernema reveals deeply conserved gene regulatory networks.</title>
        <authorList>
            <person name="Dillman A.R."/>
            <person name="Macchietto M."/>
            <person name="Porter C.F."/>
            <person name="Rogers A."/>
            <person name="Williams B."/>
            <person name="Antoshechkin I."/>
            <person name="Lee M.M."/>
            <person name="Goodwin Z."/>
            <person name="Lu X."/>
            <person name="Lewis E.E."/>
            <person name="Goodrich-Blair H."/>
            <person name="Stock S.P."/>
            <person name="Adams B.J."/>
            <person name="Sternberg P.W."/>
            <person name="Mortazavi A."/>
        </authorList>
    </citation>
    <scope>NUCLEOTIDE SEQUENCE [LARGE SCALE GENOMIC DNA]</scope>
    <source>
        <strain evidence="1 2">ALL</strain>
    </source>
</reference>